<comment type="caution">
    <text evidence="1">The sequence shown here is derived from an EMBL/GenBank/DDBJ whole genome shotgun (WGS) entry which is preliminary data.</text>
</comment>
<evidence type="ECO:0000313" key="1">
    <source>
        <dbReference type="EMBL" id="MDP1419217.1"/>
    </source>
</evidence>
<name>A0AA90P7N3_9BACI</name>
<dbReference type="Proteomes" id="UP001178277">
    <property type="component" value="Unassembled WGS sequence"/>
</dbReference>
<dbReference type="RefSeq" id="WP_305160500.1">
    <property type="nucleotide sequence ID" value="NZ_JAUUTP010000011.1"/>
</dbReference>
<sequence length="295" mass="34288">MKNNPCDNPLFSAIEKQSEFIKLSIDHVNWLNDMIPPVFREIQASTLAIDRIMKSVSPQYKIFDTFEKIRRDIEQTEEDMEVFQAAIVELGYPPHYDVDIRQMRKIVKDFIEDKKQVVEYIDEFMALNYDATAMNEMLIKWDGKPFLERRIQILRNVVRAHNQGMYHLAVLGIISQYEGIIVDAFSITGHVNGHIQQILLEHLLKHKNVISFGFDKVIYDYYNSNILVSFRHGEELGANISRHAILHGGHTDFGTLPISLKVILLFDFLVDAIEELTPERILDCQNAVEKKRNKK</sequence>
<evidence type="ECO:0000313" key="2">
    <source>
        <dbReference type="Proteomes" id="UP001178277"/>
    </source>
</evidence>
<reference evidence="1" key="1">
    <citation type="submission" date="2023-07" db="EMBL/GenBank/DDBJ databases">
        <title>Murine gut Bacillus species.</title>
        <authorList>
            <person name="Gutman E."/>
            <person name="Hashuel R."/>
            <person name="Litvak Y."/>
        </authorList>
    </citation>
    <scope>NUCLEOTIDE SEQUENCE</scope>
    <source>
        <strain evidence="1">RU283</strain>
    </source>
</reference>
<accession>A0AA90P7N3</accession>
<dbReference type="EMBL" id="JAUUTP010000011">
    <property type="protein sequence ID" value="MDP1419217.1"/>
    <property type="molecule type" value="Genomic_DNA"/>
</dbReference>
<dbReference type="AlphaFoldDB" id="A0AA90P7N3"/>
<protein>
    <submittedName>
        <fullName evidence="1">Uncharacterized protein</fullName>
    </submittedName>
</protein>
<gene>
    <name evidence="1" type="ORF">Q8G35_12425</name>
</gene>
<organism evidence="1 2">
    <name type="scientific">Peribacillus simplex</name>
    <dbReference type="NCBI Taxonomy" id="1478"/>
    <lineage>
        <taxon>Bacteria</taxon>
        <taxon>Bacillati</taxon>
        <taxon>Bacillota</taxon>
        <taxon>Bacilli</taxon>
        <taxon>Bacillales</taxon>
        <taxon>Bacillaceae</taxon>
        <taxon>Peribacillus</taxon>
    </lineage>
</organism>
<proteinExistence type="predicted"/>